<dbReference type="Pfam" id="PF16015">
    <property type="entry name" value="Promethin"/>
    <property type="match status" value="1"/>
</dbReference>
<dbReference type="Proteomes" id="UP001220324">
    <property type="component" value="Unassembled WGS sequence"/>
</dbReference>
<feature type="region of interest" description="Disordered" evidence="1">
    <location>
        <begin position="1"/>
        <end position="70"/>
    </location>
</feature>
<keyword evidence="2" id="KW-0812">Transmembrane</keyword>
<comment type="caution">
    <text evidence="3">The sequence shown here is derived from an EMBL/GenBank/DDBJ whole genome shotgun (WGS) entry which is preliminary data.</text>
</comment>
<evidence type="ECO:0000313" key="3">
    <source>
        <dbReference type="EMBL" id="KAJ5541402.1"/>
    </source>
</evidence>
<keyword evidence="2" id="KW-1133">Transmembrane helix</keyword>
<keyword evidence="4" id="KW-1185">Reference proteome</keyword>
<dbReference type="EMBL" id="JAQIZZ010000005">
    <property type="protein sequence ID" value="KAJ5541402.1"/>
    <property type="molecule type" value="Genomic_DNA"/>
</dbReference>
<dbReference type="AlphaFoldDB" id="A0AAD6CWI0"/>
<feature type="transmembrane region" description="Helical" evidence="2">
    <location>
        <begin position="128"/>
        <end position="158"/>
    </location>
</feature>
<organism evidence="3 4">
    <name type="scientific">Penicillium frequentans</name>
    <dbReference type="NCBI Taxonomy" id="3151616"/>
    <lineage>
        <taxon>Eukaryota</taxon>
        <taxon>Fungi</taxon>
        <taxon>Dikarya</taxon>
        <taxon>Ascomycota</taxon>
        <taxon>Pezizomycotina</taxon>
        <taxon>Eurotiomycetes</taxon>
        <taxon>Eurotiomycetidae</taxon>
        <taxon>Eurotiales</taxon>
        <taxon>Aspergillaceae</taxon>
        <taxon>Penicillium</taxon>
    </lineage>
</organism>
<feature type="transmembrane region" description="Helical" evidence="2">
    <location>
        <begin position="164"/>
        <end position="187"/>
    </location>
</feature>
<feature type="region of interest" description="Disordered" evidence="1">
    <location>
        <begin position="211"/>
        <end position="231"/>
    </location>
</feature>
<gene>
    <name evidence="3" type="ORF">N7494_006478</name>
</gene>
<protein>
    <submittedName>
        <fullName evidence="3">Uncharacterized protein</fullName>
    </submittedName>
</protein>
<sequence>MSLDQVTGGLNRVPVNKPETPKPAKNIPKLDRPVKQIHKQTKEVTDPIVPGEFPRDEGTPRTQHEPTPPSTFSGLWNDFTGWFTNIVPSTMDRFENFMKWLVMYVLPPNKQAEVYEAASKRPIATTFIICQMICCGVPLLVFLAGVFVFAAVALILWAVLSLLILGPVLLVASMMGVSLWGWGWIFYGLLRWIDQRFLGGIISRFWLPRVQSQEEDGEEGGEESSEEKKDN</sequence>
<evidence type="ECO:0000256" key="1">
    <source>
        <dbReference type="SAM" id="MobiDB-lite"/>
    </source>
</evidence>
<name>A0AAD6CWI0_9EURO</name>
<reference evidence="3 4" key="1">
    <citation type="journal article" date="2023" name="IMA Fungus">
        <title>Comparative genomic study of the Penicillium genus elucidates a diverse pangenome and 15 lateral gene transfer events.</title>
        <authorList>
            <person name="Petersen C."/>
            <person name="Sorensen T."/>
            <person name="Nielsen M.R."/>
            <person name="Sondergaard T.E."/>
            <person name="Sorensen J.L."/>
            <person name="Fitzpatrick D.A."/>
            <person name="Frisvad J.C."/>
            <person name="Nielsen K.L."/>
        </authorList>
    </citation>
    <scope>NUCLEOTIDE SEQUENCE [LARGE SCALE GENOMIC DNA]</scope>
    <source>
        <strain evidence="3 4">IBT 35679</strain>
    </source>
</reference>
<proteinExistence type="predicted"/>
<evidence type="ECO:0000313" key="4">
    <source>
        <dbReference type="Proteomes" id="UP001220324"/>
    </source>
</evidence>
<feature type="compositionally biased region" description="Acidic residues" evidence="1">
    <location>
        <begin position="213"/>
        <end position="225"/>
    </location>
</feature>
<accession>A0AAD6CWI0</accession>
<feature type="compositionally biased region" description="Basic and acidic residues" evidence="1">
    <location>
        <begin position="28"/>
        <end position="45"/>
    </location>
</feature>
<evidence type="ECO:0000256" key="2">
    <source>
        <dbReference type="SAM" id="Phobius"/>
    </source>
</evidence>
<keyword evidence="2" id="KW-0472">Membrane</keyword>
<feature type="compositionally biased region" description="Basic and acidic residues" evidence="1">
    <location>
        <begin position="53"/>
        <end position="64"/>
    </location>
</feature>